<keyword evidence="3" id="KW-1133">Transmembrane helix</keyword>
<dbReference type="Pfam" id="PF01553">
    <property type="entry name" value="Acyltransferase"/>
    <property type="match status" value="1"/>
</dbReference>
<keyword evidence="3" id="KW-0812">Transmembrane</keyword>
<proteinExistence type="predicted"/>
<protein>
    <submittedName>
        <fullName evidence="5">Putative 1-acyl-sn-glycerol-3-phosphateacyltransferase-lik e protein</fullName>
        <ecNumber evidence="5">2.3.1.51</ecNumber>
    </submittedName>
</protein>
<accession>G0U930</accession>
<dbReference type="GO" id="GO:0006654">
    <property type="term" value="P:phosphatidic acid biosynthetic process"/>
    <property type="evidence" value="ECO:0007669"/>
    <property type="project" value="TreeGrafter"/>
</dbReference>
<keyword evidence="2 5" id="KW-0012">Acyltransferase</keyword>
<dbReference type="AlphaFoldDB" id="G0U930"/>
<keyword evidence="1 5" id="KW-0808">Transferase</keyword>
<dbReference type="EMBL" id="HE573027">
    <property type="protein sequence ID" value="CCC54113.1"/>
    <property type="molecule type" value="Genomic_DNA"/>
</dbReference>
<evidence type="ECO:0000256" key="2">
    <source>
        <dbReference type="ARBA" id="ARBA00023315"/>
    </source>
</evidence>
<dbReference type="PANTHER" id="PTHR10434:SF11">
    <property type="entry name" value="1-ACYL-SN-GLYCEROL-3-PHOSPHATE ACYLTRANSFERASE"/>
    <property type="match status" value="1"/>
</dbReference>
<evidence type="ECO:0000313" key="5">
    <source>
        <dbReference type="EMBL" id="CCC54113.1"/>
    </source>
</evidence>
<gene>
    <name evidence="5" type="ORF">TVY486_1115970</name>
</gene>
<organism evidence="5">
    <name type="scientific">Trypanosoma vivax (strain Y486)</name>
    <dbReference type="NCBI Taxonomy" id="1055687"/>
    <lineage>
        <taxon>Eukaryota</taxon>
        <taxon>Discoba</taxon>
        <taxon>Euglenozoa</taxon>
        <taxon>Kinetoplastea</taxon>
        <taxon>Metakinetoplastina</taxon>
        <taxon>Trypanosomatida</taxon>
        <taxon>Trypanosomatidae</taxon>
        <taxon>Trypanosoma</taxon>
        <taxon>Duttonella</taxon>
    </lineage>
</organism>
<dbReference type="GO" id="GO:0005783">
    <property type="term" value="C:endoplasmic reticulum"/>
    <property type="evidence" value="ECO:0007669"/>
    <property type="project" value="TreeGrafter"/>
</dbReference>
<keyword evidence="3" id="KW-0472">Membrane</keyword>
<dbReference type="SUPFAM" id="SSF69593">
    <property type="entry name" value="Glycerol-3-phosphate (1)-acyltransferase"/>
    <property type="match status" value="1"/>
</dbReference>
<dbReference type="EC" id="2.3.1.51" evidence="5"/>
<evidence type="ECO:0000256" key="1">
    <source>
        <dbReference type="ARBA" id="ARBA00022679"/>
    </source>
</evidence>
<evidence type="ECO:0000259" key="4">
    <source>
        <dbReference type="SMART" id="SM00563"/>
    </source>
</evidence>
<dbReference type="PANTHER" id="PTHR10434">
    <property type="entry name" value="1-ACYL-SN-GLYCEROL-3-PHOSPHATE ACYLTRANSFERASE"/>
    <property type="match status" value="1"/>
</dbReference>
<sequence>MSGRFLVRLLASLYLFSLVFVCWIVAWLLQLLVIAVTFPFASKTQRQDWCSYIFRLHNMLPMVLLNPFWKVHTLRPFPQTREKKLIVMMNHSSAADTFLVLRVLFPRDASWVAKDILFRVPFGGWCMSNADDLCVYFKNKRKSMETVKGTVGPMMEAAHKKVARGRMIAIFPEGTRNNTPEDGLLPFRPGFFKLAIDEGATIIPIAASGTEKCWPHRSWLVDVGEAYFSCGDPVHASNFDSVEGLMNHVHKVITELRATHPSVVAEGSPQ</sequence>
<dbReference type="GO" id="GO:0003841">
    <property type="term" value="F:1-acylglycerol-3-phosphate O-acyltransferase activity"/>
    <property type="evidence" value="ECO:0007669"/>
    <property type="project" value="UniProtKB-EC"/>
</dbReference>
<dbReference type="SMART" id="SM00563">
    <property type="entry name" value="PlsC"/>
    <property type="match status" value="1"/>
</dbReference>
<name>G0U930_TRYVY</name>
<dbReference type="InterPro" id="IPR002123">
    <property type="entry name" value="Plipid/glycerol_acylTrfase"/>
</dbReference>
<dbReference type="VEuPathDB" id="TriTrypDB:TvY486_1115970"/>
<reference evidence="5" key="1">
    <citation type="journal article" date="2012" name="Proc. Natl. Acad. Sci. U.S.A.">
        <title>Antigenic diversity is generated by distinct evolutionary mechanisms in African trypanosome species.</title>
        <authorList>
            <person name="Jackson A.P."/>
            <person name="Berry A."/>
            <person name="Aslett M."/>
            <person name="Allison H.C."/>
            <person name="Burton P."/>
            <person name="Vavrova-Anderson J."/>
            <person name="Brown R."/>
            <person name="Browne H."/>
            <person name="Corton N."/>
            <person name="Hauser H."/>
            <person name="Gamble J."/>
            <person name="Gilderthorp R."/>
            <person name="Marcello L."/>
            <person name="McQuillan J."/>
            <person name="Otto T.D."/>
            <person name="Quail M.A."/>
            <person name="Sanders M.J."/>
            <person name="van Tonder A."/>
            <person name="Ginger M.L."/>
            <person name="Field M.C."/>
            <person name="Barry J.D."/>
            <person name="Hertz-Fowler C."/>
            <person name="Berriman M."/>
        </authorList>
    </citation>
    <scope>NUCLEOTIDE SEQUENCE</scope>
    <source>
        <strain evidence="5">Y486</strain>
    </source>
</reference>
<evidence type="ECO:0000256" key="3">
    <source>
        <dbReference type="SAM" id="Phobius"/>
    </source>
</evidence>
<dbReference type="CDD" id="cd07989">
    <property type="entry name" value="LPLAT_AGPAT-like"/>
    <property type="match status" value="1"/>
</dbReference>
<feature type="transmembrane region" description="Helical" evidence="3">
    <location>
        <begin position="12"/>
        <end position="40"/>
    </location>
</feature>
<feature type="domain" description="Phospholipid/glycerol acyltransferase" evidence="4">
    <location>
        <begin position="85"/>
        <end position="210"/>
    </location>
</feature>